<feature type="domain" description="TonB-dependent receptor plug" evidence="9">
    <location>
        <begin position="119"/>
        <end position="226"/>
    </location>
</feature>
<evidence type="ECO:0000256" key="7">
    <source>
        <dbReference type="PROSITE-ProRule" id="PRU01360"/>
    </source>
</evidence>
<dbReference type="Gene3D" id="2.40.170.20">
    <property type="entry name" value="TonB-dependent receptor, beta-barrel domain"/>
    <property type="match status" value="1"/>
</dbReference>
<comment type="subcellular location">
    <subcellularLocation>
        <location evidence="1 7">Cell outer membrane</location>
        <topology evidence="1 7">Multi-pass membrane protein</topology>
    </subcellularLocation>
</comment>
<dbReference type="Pfam" id="PF07715">
    <property type="entry name" value="Plug"/>
    <property type="match status" value="1"/>
</dbReference>
<evidence type="ECO:0000313" key="10">
    <source>
        <dbReference type="EMBL" id="RPE12970.1"/>
    </source>
</evidence>
<keyword evidence="8" id="KW-0732">Signal</keyword>
<evidence type="ECO:0000256" key="6">
    <source>
        <dbReference type="ARBA" id="ARBA00023237"/>
    </source>
</evidence>
<proteinExistence type="inferred from homology"/>
<evidence type="ECO:0000259" key="9">
    <source>
        <dbReference type="Pfam" id="PF07715"/>
    </source>
</evidence>
<keyword evidence="11" id="KW-1185">Reference proteome</keyword>
<dbReference type="RefSeq" id="WP_123845485.1">
    <property type="nucleotide sequence ID" value="NZ_RPDH01000001.1"/>
</dbReference>
<name>A0A3N4QAE7_9BACT</name>
<protein>
    <submittedName>
        <fullName evidence="10">TonB-dependent receptor</fullName>
    </submittedName>
</protein>
<dbReference type="GO" id="GO:0009279">
    <property type="term" value="C:cell outer membrane"/>
    <property type="evidence" value="ECO:0007669"/>
    <property type="project" value="UniProtKB-SubCell"/>
</dbReference>
<evidence type="ECO:0000256" key="5">
    <source>
        <dbReference type="ARBA" id="ARBA00023136"/>
    </source>
</evidence>
<sequence length="1021" mass="114228">MKFLVHKTYWLCLTLAWLLFPFYSQAQQKTVTGKVRADDGGTLIGVSVAIKGTTTGTTTNASGEYRLEVPSSGATLVFTMMGYLKQEQAADGGRLDVVLKTDPKALEEVVVVGYGTQKRSDVTGSIFTVSSKKIQEVPVTNAAAALQGRVPGVLVDKGGNRPGEGVRVQIRGRRSFQASNDPLYVIDGIPIDAGINDIDPDDIETMEVLKDASATAIYGSRGANGVILITTRRGRAGKLSVRYGGYLGIDEPINVERRMNAAEFVAYRRESKRADKEYPEGTISLADDLKMFGEFGNDRYVMDNIRNAWAGGAYDPSKLKSTDWGSFALRDGFVQDHSLSLTAGTEMTKVFFAVGYQNQKGIIHNQDFGRWSARLTVDQQVTKSIKVGMVNYFSYSKQNYGSDLFQASAQASPMAPTHDENGNLIPVPSNDTQTFNILFDLNGITRERLRSRYLGSFYGEIKLPFNFRYRLNLGIDYGPYREGQFESSFSSGRKLAPSYGRVLNENRFNYNLQNLLYWDLESSASNKHQVNVTLGQEVQGFRFENSEIEASDFPYEAQKWYNLSTASKITAADSELRERKLASFLGRVNYGYDNRYLLTASIRADGSSVLAEGHKWSYFPSASIAWRISQESFLKDNAVVNELKLRVGYGVTGNAAVSPYSTQGSIEQTRYVWENQGDKPVNGFRPDNLPNSALGWENTATTNVAIEFGFLKNRINGSVDVYRQKTSNLLMDRALPPTSGFDNILQNVGETSNSGVEIALNTMNIATKDFQWRTEIVFTANRERIERLYQGRKDDIGNRWFIGHPIQTFYTERKIGIWQNTPEDKALMDKYNAAGSSYQTGMVKVADINNDGKITTEDREIIGTANPKWTGSISNSFNYKGWDLSFFFVTRQQYILENHLGLTFQGRYNTPLVDYWTPENPTNKFPRPHNGYENPPANGAMYFEDGSHVRLKNVSLGYKLPSKLLKRAGISSFRVYATGTNLYIWSKDFNGLDPEVFAESNSRPVRSPSSRSYVFGVNVEF</sequence>
<keyword evidence="5 7" id="KW-0472">Membrane</keyword>
<evidence type="ECO:0000256" key="8">
    <source>
        <dbReference type="SAM" id="SignalP"/>
    </source>
</evidence>
<feature type="chain" id="PRO_5018245554" evidence="8">
    <location>
        <begin position="27"/>
        <end position="1021"/>
    </location>
</feature>
<dbReference type="AlphaFoldDB" id="A0A3N4QAE7"/>
<dbReference type="EMBL" id="RPDH01000001">
    <property type="protein sequence ID" value="RPE12970.1"/>
    <property type="molecule type" value="Genomic_DNA"/>
</dbReference>
<dbReference type="Gene3D" id="2.60.40.1120">
    <property type="entry name" value="Carboxypeptidase-like, regulatory domain"/>
    <property type="match status" value="1"/>
</dbReference>
<dbReference type="InterPro" id="IPR023996">
    <property type="entry name" value="TonB-dep_OMP_SusC/RagA"/>
</dbReference>
<dbReference type="SUPFAM" id="SSF56935">
    <property type="entry name" value="Porins"/>
    <property type="match status" value="1"/>
</dbReference>
<evidence type="ECO:0000256" key="3">
    <source>
        <dbReference type="ARBA" id="ARBA00022452"/>
    </source>
</evidence>
<dbReference type="InterPro" id="IPR037066">
    <property type="entry name" value="Plug_dom_sf"/>
</dbReference>
<keyword evidence="6 7" id="KW-0998">Cell outer membrane</keyword>
<keyword evidence="2 7" id="KW-0813">Transport</keyword>
<keyword evidence="10" id="KW-0675">Receptor</keyword>
<dbReference type="InterPro" id="IPR012910">
    <property type="entry name" value="Plug_dom"/>
</dbReference>
<accession>A0A3N4QAE7</accession>
<evidence type="ECO:0000256" key="1">
    <source>
        <dbReference type="ARBA" id="ARBA00004571"/>
    </source>
</evidence>
<reference evidence="10 11" key="1">
    <citation type="submission" date="2018-11" db="EMBL/GenBank/DDBJ databases">
        <title>Chitinophaga lutea sp.nov., isolate from arsenic contaminated soil.</title>
        <authorList>
            <person name="Zong Y."/>
        </authorList>
    </citation>
    <scope>NUCLEOTIDE SEQUENCE [LARGE SCALE GENOMIC DNA]</scope>
    <source>
        <strain evidence="10 11">ZY74</strain>
    </source>
</reference>
<evidence type="ECO:0000256" key="2">
    <source>
        <dbReference type="ARBA" id="ARBA00022448"/>
    </source>
</evidence>
<evidence type="ECO:0000256" key="4">
    <source>
        <dbReference type="ARBA" id="ARBA00022692"/>
    </source>
</evidence>
<dbReference type="OrthoDB" id="9768177at2"/>
<dbReference type="InterPro" id="IPR039426">
    <property type="entry name" value="TonB-dep_rcpt-like"/>
</dbReference>
<dbReference type="NCBIfam" id="TIGR04057">
    <property type="entry name" value="SusC_RagA_signa"/>
    <property type="match status" value="1"/>
</dbReference>
<dbReference type="Gene3D" id="2.170.130.10">
    <property type="entry name" value="TonB-dependent receptor, plug domain"/>
    <property type="match status" value="1"/>
</dbReference>
<organism evidence="10 11">
    <name type="scientific">Chitinophaga lutea</name>
    <dbReference type="NCBI Taxonomy" id="2488634"/>
    <lineage>
        <taxon>Bacteria</taxon>
        <taxon>Pseudomonadati</taxon>
        <taxon>Bacteroidota</taxon>
        <taxon>Chitinophagia</taxon>
        <taxon>Chitinophagales</taxon>
        <taxon>Chitinophagaceae</taxon>
        <taxon>Chitinophaga</taxon>
    </lineage>
</organism>
<keyword evidence="3 7" id="KW-1134">Transmembrane beta strand</keyword>
<dbReference type="FunFam" id="2.170.130.10:FF:000008">
    <property type="entry name" value="SusC/RagA family TonB-linked outer membrane protein"/>
    <property type="match status" value="1"/>
</dbReference>
<dbReference type="SUPFAM" id="SSF49464">
    <property type="entry name" value="Carboxypeptidase regulatory domain-like"/>
    <property type="match status" value="1"/>
</dbReference>
<comment type="caution">
    <text evidence="10">The sequence shown here is derived from an EMBL/GenBank/DDBJ whole genome shotgun (WGS) entry which is preliminary data.</text>
</comment>
<dbReference type="Proteomes" id="UP000278351">
    <property type="component" value="Unassembled WGS sequence"/>
</dbReference>
<keyword evidence="4 7" id="KW-0812">Transmembrane</keyword>
<dbReference type="NCBIfam" id="TIGR04056">
    <property type="entry name" value="OMP_RagA_SusC"/>
    <property type="match status" value="1"/>
</dbReference>
<dbReference type="Pfam" id="PF13715">
    <property type="entry name" value="CarbopepD_reg_2"/>
    <property type="match status" value="1"/>
</dbReference>
<gene>
    <name evidence="10" type="ORF">EGT74_05365</name>
</gene>
<evidence type="ECO:0000313" key="11">
    <source>
        <dbReference type="Proteomes" id="UP000278351"/>
    </source>
</evidence>
<dbReference type="InterPro" id="IPR008969">
    <property type="entry name" value="CarboxyPept-like_regulatory"/>
</dbReference>
<dbReference type="InterPro" id="IPR036942">
    <property type="entry name" value="Beta-barrel_TonB_sf"/>
</dbReference>
<dbReference type="InterPro" id="IPR023997">
    <property type="entry name" value="TonB-dep_OMP_SusC/RagA_CS"/>
</dbReference>
<comment type="similarity">
    <text evidence="7">Belongs to the TonB-dependent receptor family.</text>
</comment>
<feature type="signal peptide" evidence="8">
    <location>
        <begin position="1"/>
        <end position="26"/>
    </location>
</feature>
<dbReference type="PROSITE" id="PS52016">
    <property type="entry name" value="TONB_DEPENDENT_REC_3"/>
    <property type="match status" value="1"/>
</dbReference>